<dbReference type="Gene3D" id="2.40.128.680">
    <property type="match status" value="1"/>
</dbReference>
<dbReference type="GO" id="GO:0032299">
    <property type="term" value="C:ribonuclease H2 complex"/>
    <property type="evidence" value="ECO:0007669"/>
    <property type="project" value="InterPro"/>
</dbReference>
<feature type="region of interest" description="Disordered" evidence="1">
    <location>
        <begin position="111"/>
        <end position="134"/>
    </location>
</feature>
<sequence>MMTEGEDKSSRGLALSTAELKAIPVDYVPNLMPFHIEYNGPAPVSTYMKVEGVRRGVGMPEAEEGGGGGERKEEDVDMEGDGVERYVSAFRGRTLHGLDVRLPDGYSGLVLRSEGGSKGKGKEKGKRKKTTEEGDEVVVASGGFGGLRVWEADVAVDSGGDRYMRGLGEWTVLAGEVHRSDVGDGSGM</sequence>
<proteinExistence type="predicted"/>
<dbReference type="InterPro" id="IPR013924">
    <property type="entry name" value="RNase_H2_suC"/>
</dbReference>
<evidence type="ECO:0000256" key="1">
    <source>
        <dbReference type="SAM" id="MobiDB-lite"/>
    </source>
</evidence>
<name>A0A9P6C763_9AGAR</name>
<dbReference type="Proteomes" id="UP000807342">
    <property type="component" value="Unassembled WGS sequence"/>
</dbReference>
<protein>
    <submittedName>
        <fullName evidence="2">Uncharacterized protein</fullName>
    </submittedName>
</protein>
<dbReference type="Pfam" id="PF08615">
    <property type="entry name" value="RNase_H2_suC"/>
    <property type="match status" value="1"/>
</dbReference>
<comment type="caution">
    <text evidence="2">The sequence shown here is derived from an EMBL/GenBank/DDBJ whole genome shotgun (WGS) entry which is preliminary data.</text>
</comment>
<keyword evidence="3" id="KW-1185">Reference proteome</keyword>
<dbReference type="OrthoDB" id="6222486at2759"/>
<evidence type="ECO:0000313" key="2">
    <source>
        <dbReference type="EMBL" id="KAF9454432.1"/>
    </source>
</evidence>
<dbReference type="GO" id="GO:0006401">
    <property type="term" value="P:RNA catabolic process"/>
    <property type="evidence" value="ECO:0007669"/>
    <property type="project" value="InterPro"/>
</dbReference>
<dbReference type="PANTHER" id="PTHR47204">
    <property type="entry name" value="OS02G0168900 PROTEIN"/>
    <property type="match status" value="1"/>
</dbReference>
<evidence type="ECO:0000313" key="3">
    <source>
        <dbReference type="Proteomes" id="UP000807342"/>
    </source>
</evidence>
<gene>
    <name evidence="2" type="ORF">P691DRAFT_396755</name>
</gene>
<reference evidence="2" key="1">
    <citation type="submission" date="2020-11" db="EMBL/GenBank/DDBJ databases">
        <authorList>
            <consortium name="DOE Joint Genome Institute"/>
            <person name="Ahrendt S."/>
            <person name="Riley R."/>
            <person name="Andreopoulos W."/>
            <person name="Labutti K."/>
            <person name="Pangilinan J."/>
            <person name="Ruiz-Duenas F.J."/>
            <person name="Barrasa J.M."/>
            <person name="Sanchez-Garcia M."/>
            <person name="Camarero S."/>
            <person name="Miyauchi S."/>
            <person name="Serrano A."/>
            <person name="Linde D."/>
            <person name="Babiker R."/>
            <person name="Drula E."/>
            <person name="Ayuso-Fernandez I."/>
            <person name="Pacheco R."/>
            <person name="Padilla G."/>
            <person name="Ferreira P."/>
            <person name="Barriuso J."/>
            <person name="Kellner H."/>
            <person name="Castanera R."/>
            <person name="Alfaro M."/>
            <person name="Ramirez L."/>
            <person name="Pisabarro A.G."/>
            <person name="Kuo A."/>
            <person name="Tritt A."/>
            <person name="Lipzen A."/>
            <person name="He G."/>
            <person name="Yan M."/>
            <person name="Ng V."/>
            <person name="Cullen D."/>
            <person name="Martin F."/>
            <person name="Rosso M.-N."/>
            <person name="Henrissat B."/>
            <person name="Hibbett D."/>
            <person name="Martinez A.T."/>
            <person name="Grigoriev I.V."/>
        </authorList>
    </citation>
    <scope>NUCLEOTIDE SEQUENCE</scope>
    <source>
        <strain evidence="2">MF-IS2</strain>
    </source>
</reference>
<dbReference type="CDD" id="cd09271">
    <property type="entry name" value="RNase_H2-C"/>
    <property type="match status" value="1"/>
</dbReference>
<organism evidence="2 3">
    <name type="scientific">Macrolepiota fuliginosa MF-IS2</name>
    <dbReference type="NCBI Taxonomy" id="1400762"/>
    <lineage>
        <taxon>Eukaryota</taxon>
        <taxon>Fungi</taxon>
        <taxon>Dikarya</taxon>
        <taxon>Basidiomycota</taxon>
        <taxon>Agaricomycotina</taxon>
        <taxon>Agaricomycetes</taxon>
        <taxon>Agaricomycetidae</taxon>
        <taxon>Agaricales</taxon>
        <taxon>Agaricineae</taxon>
        <taxon>Agaricaceae</taxon>
        <taxon>Macrolepiota</taxon>
    </lineage>
</organism>
<accession>A0A9P6C763</accession>
<dbReference type="PANTHER" id="PTHR47204:SF1">
    <property type="entry name" value="RIBONUCLEASE H2 SUBUNIT C"/>
    <property type="match status" value="1"/>
</dbReference>
<dbReference type="EMBL" id="MU151054">
    <property type="protein sequence ID" value="KAF9454432.1"/>
    <property type="molecule type" value="Genomic_DNA"/>
</dbReference>
<feature type="region of interest" description="Disordered" evidence="1">
    <location>
        <begin position="58"/>
        <end position="78"/>
    </location>
</feature>
<dbReference type="AlphaFoldDB" id="A0A9P6C763"/>